<dbReference type="Pfam" id="PF19289">
    <property type="entry name" value="PmbA_TldD_3rd"/>
    <property type="match status" value="1"/>
</dbReference>
<dbReference type="SUPFAM" id="SSF111283">
    <property type="entry name" value="Putative modulator of DNA gyrase, PmbA/TldD"/>
    <property type="match status" value="1"/>
</dbReference>
<dbReference type="EMBL" id="JX684085">
    <property type="protein sequence ID" value="AGF93224.1"/>
    <property type="molecule type" value="Genomic_DNA"/>
</dbReference>
<accession>M1PVP2</accession>
<evidence type="ECO:0000259" key="6">
    <source>
        <dbReference type="Pfam" id="PF19289"/>
    </source>
</evidence>
<organism evidence="8">
    <name type="scientific">uncultured organism</name>
    <dbReference type="NCBI Taxonomy" id="155900"/>
    <lineage>
        <taxon>unclassified sequences</taxon>
        <taxon>environmental samples</taxon>
    </lineage>
</organism>
<dbReference type="GO" id="GO:0006508">
    <property type="term" value="P:proteolysis"/>
    <property type="evidence" value="ECO:0007669"/>
    <property type="project" value="UniProtKB-KW"/>
</dbReference>
<evidence type="ECO:0000259" key="5">
    <source>
        <dbReference type="Pfam" id="PF01523"/>
    </source>
</evidence>
<evidence type="ECO:0000256" key="3">
    <source>
        <dbReference type="ARBA" id="ARBA00022801"/>
    </source>
</evidence>
<dbReference type="InterPro" id="IPR035068">
    <property type="entry name" value="TldD/PmbA_N"/>
</dbReference>
<sequence length="457" mass="51579">MKDKLKGIFDTQKLDYGDLRHEKNNETEISIEGKEIKNIKNSYREGGHIRVYNNGSKAVGSFSELDEAFKSRDDLINISKRGSEFQRESIRLKNAEVIKDKIFTEVNDDPRDYSLEDKKDLVEKYNELALKQKHVVNTRFHYRQFYSKRYFINSEGSEIEYDLLGSYITGQIFAKKNGVVQTKRVSFGAYPEFSNLVDREDDLLGEIDILQQLLDAEPIKAGTYPIIINPKLAAVFIHEAFGHLSEADIIKNNPAFREKLQYGTKMGNEILTVVDDPGIKGTPGHYKYDDEGQKGKKTELIKNGILNGRLHSRETAASFSEELSGNMRAVDCQYTPIIRMSNIFIDNGESTKKELFESIDNGYYLLNGKGGQTSGDQFTFGAEYGYKIENGCKKEMVRDINISGELFSTLQNISMIADDLYFNELGGCGKGNPMQLNMFSGTGAPHIKLDKANVGGK</sequence>
<dbReference type="InterPro" id="IPR025502">
    <property type="entry name" value="TldD"/>
</dbReference>
<dbReference type="InterPro" id="IPR036059">
    <property type="entry name" value="TldD/PmbA_sf"/>
</dbReference>
<evidence type="ECO:0000256" key="4">
    <source>
        <dbReference type="ARBA" id="ARBA00023049"/>
    </source>
</evidence>
<keyword evidence="3" id="KW-0378">Hydrolase</keyword>
<dbReference type="InterPro" id="IPR045569">
    <property type="entry name" value="Metalloprtase-TldD/E_C"/>
</dbReference>
<dbReference type="PANTHER" id="PTHR30624:SF0">
    <property type="entry name" value="METALLOPROTEASE SLR0863"/>
    <property type="match status" value="1"/>
</dbReference>
<dbReference type="Pfam" id="PF01523">
    <property type="entry name" value="PmbA_TldD_1st"/>
    <property type="match status" value="1"/>
</dbReference>
<evidence type="ECO:0000259" key="7">
    <source>
        <dbReference type="Pfam" id="PF19290"/>
    </source>
</evidence>
<reference evidence="8" key="1">
    <citation type="journal article" date="2013" name="Syst. Appl. Microbiol.">
        <title>New insights into the archaeal diversity of a hypersaline microbial mat obtained by a metagenomic approach.</title>
        <authorList>
            <person name="Lopez-Lopez A."/>
            <person name="Richter M."/>
            <person name="Pena A."/>
            <person name="Tamames J."/>
            <person name="Rossello-Mora R."/>
        </authorList>
    </citation>
    <scope>NUCLEOTIDE SEQUENCE</scope>
</reference>
<dbReference type="PANTHER" id="PTHR30624">
    <property type="entry name" value="UNCHARACTERIZED PROTEIN TLDD AND PMBA"/>
    <property type="match status" value="1"/>
</dbReference>
<dbReference type="Pfam" id="PF19290">
    <property type="entry name" value="PmbA_TldD_2nd"/>
    <property type="match status" value="1"/>
</dbReference>
<name>M1PVP2_9ZZZZ</name>
<feature type="domain" description="Metalloprotease TldD/E N-terminal" evidence="5">
    <location>
        <begin position="18"/>
        <end position="70"/>
    </location>
</feature>
<evidence type="ECO:0000313" key="8">
    <source>
        <dbReference type="EMBL" id="AGF93224.1"/>
    </source>
</evidence>
<protein>
    <submittedName>
        <fullName evidence="8">TldD/PmbA family protein</fullName>
    </submittedName>
</protein>
<comment type="similarity">
    <text evidence="1">Belongs to the peptidase U62 family.</text>
</comment>
<dbReference type="Gene3D" id="3.30.2290.10">
    <property type="entry name" value="PmbA/TldD superfamily"/>
    <property type="match status" value="1"/>
</dbReference>
<dbReference type="InterPro" id="IPR045570">
    <property type="entry name" value="Metalloprtase-TldD/E_cen_dom"/>
</dbReference>
<feature type="domain" description="Metalloprotease TldD/E C-terminal" evidence="6">
    <location>
        <begin position="222"/>
        <end position="456"/>
    </location>
</feature>
<evidence type="ECO:0000256" key="1">
    <source>
        <dbReference type="ARBA" id="ARBA00005836"/>
    </source>
</evidence>
<dbReference type="InterPro" id="IPR051463">
    <property type="entry name" value="Peptidase_U62_metallo"/>
</dbReference>
<gene>
    <name evidence="8" type="ORF">FLSS-20_0025</name>
</gene>
<dbReference type="GO" id="GO:0008237">
    <property type="term" value="F:metallopeptidase activity"/>
    <property type="evidence" value="ECO:0007669"/>
    <property type="project" value="UniProtKB-KW"/>
</dbReference>
<keyword evidence="4" id="KW-0482">Metalloprotease</keyword>
<proteinExistence type="inferred from homology"/>
<keyword evidence="2" id="KW-0645">Protease</keyword>
<dbReference type="InterPro" id="IPR002510">
    <property type="entry name" value="Metalloprtase-TldD/E_N"/>
</dbReference>
<dbReference type="AlphaFoldDB" id="M1PVP2"/>
<evidence type="ECO:0000256" key="2">
    <source>
        <dbReference type="ARBA" id="ARBA00022670"/>
    </source>
</evidence>
<feature type="domain" description="Metalloprotease TldD/E central" evidence="7">
    <location>
        <begin position="109"/>
        <end position="190"/>
    </location>
</feature>
<dbReference type="PIRSF" id="PIRSF004919">
    <property type="entry name" value="TldD"/>
    <property type="match status" value="1"/>
</dbReference>